<dbReference type="RefSeq" id="WP_055126573.1">
    <property type="nucleotide sequence ID" value="NZ_BEWQ01000001.1"/>
</dbReference>
<evidence type="ECO:0000313" key="2">
    <source>
        <dbReference type="EMBL" id="ARW20719.1"/>
    </source>
</evidence>
<proteinExistence type="predicted"/>
<feature type="transmembrane region" description="Helical" evidence="1">
    <location>
        <begin position="90"/>
        <end position="116"/>
    </location>
</feature>
<dbReference type="EMBL" id="CP021474">
    <property type="protein sequence ID" value="ARW20719.1"/>
    <property type="molecule type" value="Genomic_DNA"/>
</dbReference>
<evidence type="ECO:0000313" key="3">
    <source>
        <dbReference type="EMBL" id="WEA58095.1"/>
    </source>
</evidence>
<evidence type="ECO:0000313" key="5">
    <source>
        <dbReference type="Proteomes" id="UP001214131"/>
    </source>
</evidence>
<keyword evidence="1" id="KW-0472">Membrane</keyword>
<feature type="transmembrane region" description="Helical" evidence="1">
    <location>
        <begin position="178"/>
        <end position="202"/>
    </location>
</feature>
<reference evidence="3 5" key="2">
    <citation type="submission" date="2023-02" db="EMBL/GenBank/DDBJ databases">
        <title>Comparative genomics and fermentation flavor characterization of five lactic acid bacteria reveal flavor biosynthesis metabolic pathways in fermented muskmelon puree.</title>
        <authorList>
            <person name="Yuan L."/>
            <person name="Li M."/>
            <person name="Xu X."/>
            <person name="Lao F."/>
            <person name="Wu J."/>
        </authorList>
    </citation>
    <scope>NUCLEOTIDE SEQUENCE [LARGE SCALE GENOMIC DNA]</scope>
    <source>
        <strain evidence="3 5">Ca-4</strain>
    </source>
</reference>
<reference evidence="2 4" key="1">
    <citation type="submission" date="2017-05" db="EMBL/GenBank/DDBJ databases">
        <title>Genome sequence of Pediococcus pentosaceus strain SRCM100892.</title>
        <authorList>
            <person name="Cho S.H."/>
        </authorList>
    </citation>
    <scope>NUCLEOTIDE SEQUENCE [LARGE SCALE GENOMIC DNA]</scope>
    <source>
        <strain evidence="2 4">SRCM100892</strain>
    </source>
</reference>
<feature type="transmembrane region" description="Helical" evidence="1">
    <location>
        <begin position="21"/>
        <end position="42"/>
    </location>
</feature>
<keyword evidence="1" id="KW-1133">Transmembrane helix</keyword>
<dbReference type="Proteomes" id="UP001214131">
    <property type="component" value="Chromosome"/>
</dbReference>
<feature type="transmembrane region" description="Helical" evidence="1">
    <location>
        <begin position="214"/>
        <end position="236"/>
    </location>
</feature>
<keyword evidence="3" id="KW-0808">Transferase</keyword>
<evidence type="ECO:0000313" key="4">
    <source>
        <dbReference type="Proteomes" id="UP000196118"/>
    </source>
</evidence>
<protein>
    <submittedName>
        <fullName evidence="3">Histidine kinase</fullName>
    </submittedName>
</protein>
<keyword evidence="1" id="KW-0812">Transmembrane</keyword>
<dbReference type="EMBL" id="CP118739">
    <property type="protein sequence ID" value="WEA58095.1"/>
    <property type="molecule type" value="Genomic_DNA"/>
</dbReference>
<evidence type="ECO:0000256" key="1">
    <source>
        <dbReference type="SAM" id="Phobius"/>
    </source>
</evidence>
<feature type="transmembrane region" description="Helical" evidence="1">
    <location>
        <begin position="136"/>
        <end position="157"/>
    </location>
</feature>
<gene>
    <name evidence="3" type="ORF">PWB86_04325</name>
    <name evidence="2" type="ORF">S100892_02184</name>
</gene>
<dbReference type="Proteomes" id="UP000196118">
    <property type="component" value="Chromosome"/>
</dbReference>
<accession>A0A1Y0VXY2</accession>
<dbReference type="AlphaFoldDB" id="A0A1Y0VXY2"/>
<organism evidence="2 4">
    <name type="scientific">Pediococcus pentosaceus</name>
    <dbReference type="NCBI Taxonomy" id="1255"/>
    <lineage>
        <taxon>Bacteria</taxon>
        <taxon>Bacillati</taxon>
        <taxon>Bacillota</taxon>
        <taxon>Bacilli</taxon>
        <taxon>Lactobacillales</taxon>
        <taxon>Lactobacillaceae</taxon>
        <taxon>Pediococcus</taxon>
    </lineage>
</organism>
<keyword evidence="3" id="KW-0418">Kinase</keyword>
<name>A0A1Y0VXY2_PEDPE</name>
<feature type="transmembrane region" description="Helical" evidence="1">
    <location>
        <begin position="48"/>
        <end position="69"/>
    </location>
</feature>
<sequence length="247" mass="27953">MTTFSQLTKTMLKTRVNLIHKVFGIYLLVTLVTCFYQTLIHGLRITDWLMFSFSFGVLASLVLAVILAVKQERVWTAPLYRLLPLSETKLYIGNVLTNFFSWIYFEILVVLLTFIMGPTSFVKILPIMNNGSFLEYAVGAGIILIFPTFIWCSVSLVHLLTNTFSDFLPINIQRISRVVLIIVLVYGLGKISNLATNSFTMIFASSQATSDANFYLSFIYLILTTIVVSIINIYLLKNWVQATPKTA</sequence>
<dbReference type="GO" id="GO:0016301">
    <property type="term" value="F:kinase activity"/>
    <property type="evidence" value="ECO:0007669"/>
    <property type="project" value="UniProtKB-KW"/>
</dbReference>
<accession>A0A8G0ZHR0</accession>